<comment type="caution">
    <text evidence="1">The sequence shown here is derived from an EMBL/GenBank/DDBJ whole genome shotgun (WGS) entry which is preliminary data.</text>
</comment>
<evidence type="ECO:0000313" key="1">
    <source>
        <dbReference type="EMBL" id="KAJ2974343.1"/>
    </source>
</evidence>
<sequence length="109" mass="11721">MTTLRIQQRTMGNSKDLADLAHSAATLRQAPSEQQSIVSVATERGGVPIAGRSQQLPTHQESMADISTAPQSFVTAPATIESTTSSSGRTQTTWGAMEHYTHGSQWHPM</sequence>
<protein>
    <submittedName>
        <fullName evidence="1">Uncharacterized protein</fullName>
    </submittedName>
</protein>
<organism evidence="1 2">
    <name type="scientific">Trametes sanguinea</name>
    <dbReference type="NCBI Taxonomy" id="158606"/>
    <lineage>
        <taxon>Eukaryota</taxon>
        <taxon>Fungi</taxon>
        <taxon>Dikarya</taxon>
        <taxon>Basidiomycota</taxon>
        <taxon>Agaricomycotina</taxon>
        <taxon>Agaricomycetes</taxon>
        <taxon>Polyporales</taxon>
        <taxon>Polyporaceae</taxon>
        <taxon>Trametes</taxon>
    </lineage>
</organism>
<dbReference type="Proteomes" id="UP001144978">
    <property type="component" value="Unassembled WGS sequence"/>
</dbReference>
<dbReference type="EMBL" id="JANSHE010004841">
    <property type="protein sequence ID" value="KAJ2974343.1"/>
    <property type="molecule type" value="Genomic_DNA"/>
</dbReference>
<evidence type="ECO:0000313" key="2">
    <source>
        <dbReference type="Proteomes" id="UP001144978"/>
    </source>
</evidence>
<accession>A0ACC1N7B5</accession>
<gene>
    <name evidence="1" type="ORF">NUW54_g11907</name>
</gene>
<name>A0ACC1N7B5_9APHY</name>
<proteinExistence type="predicted"/>
<reference evidence="1" key="1">
    <citation type="submission" date="2022-08" db="EMBL/GenBank/DDBJ databases">
        <title>Genome Sequence of Pycnoporus sanguineus.</title>
        <authorList>
            <person name="Buettner E."/>
        </authorList>
    </citation>
    <scope>NUCLEOTIDE SEQUENCE</scope>
    <source>
        <strain evidence="1">CG-C14</strain>
    </source>
</reference>
<keyword evidence="2" id="KW-1185">Reference proteome</keyword>